<name>A0A0E9VZV5_ANGAN</name>
<evidence type="ECO:0000256" key="1">
    <source>
        <dbReference type="SAM" id="Phobius"/>
    </source>
</evidence>
<keyword evidence="1" id="KW-0472">Membrane</keyword>
<reference evidence="2" key="2">
    <citation type="journal article" date="2015" name="Fish Shellfish Immunol.">
        <title>Early steps in the European eel (Anguilla anguilla)-Vibrio vulnificus interaction in the gills: Role of the RtxA13 toxin.</title>
        <authorList>
            <person name="Callol A."/>
            <person name="Pajuelo D."/>
            <person name="Ebbesson L."/>
            <person name="Teles M."/>
            <person name="MacKenzie S."/>
            <person name="Amaro C."/>
        </authorList>
    </citation>
    <scope>NUCLEOTIDE SEQUENCE</scope>
</reference>
<evidence type="ECO:0000313" key="2">
    <source>
        <dbReference type="EMBL" id="JAH83616.1"/>
    </source>
</evidence>
<organism evidence="2">
    <name type="scientific">Anguilla anguilla</name>
    <name type="common">European freshwater eel</name>
    <name type="synonym">Muraena anguilla</name>
    <dbReference type="NCBI Taxonomy" id="7936"/>
    <lineage>
        <taxon>Eukaryota</taxon>
        <taxon>Metazoa</taxon>
        <taxon>Chordata</taxon>
        <taxon>Craniata</taxon>
        <taxon>Vertebrata</taxon>
        <taxon>Euteleostomi</taxon>
        <taxon>Actinopterygii</taxon>
        <taxon>Neopterygii</taxon>
        <taxon>Teleostei</taxon>
        <taxon>Anguilliformes</taxon>
        <taxon>Anguillidae</taxon>
        <taxon>Anguilla</taxon>
    </lineage>
</organism>
<keyword evidence="1" id="KW-1133">Transmembrane helix</keyword>
<reference evidence="2" key="1">
    <citation type="submission" date="2014-11" db="EMBL/GenBank/DDBJ databases">
        <authorList>
            <person name="Amaro Gonzalez C."/>
        </authorList>
    </citation>
    <scope>NUCLEOTIDE SEQUENCE</scope>
</reference>
<accession>A0A0E9VZV5</accession>
<sequence length="45" mass="5058">MLQTKKSIQCSFNRTEWSCMAYIGLLMVSLSCEITVTGLTVHVFS</sequence>
<proteinExistence type="predicted"/>
<dbReference type="PROSITE" id="PS51257">
    <property type="entry name" value="PROKAR_LIPOPROTEIN"/>
    <property type="match status" value="1"/>
</dbReference>
<dbReference type="AlphaFoldDB" id="A0A0E9VZV5"/>
<dbReference type="EMBL" id="GBXM01024961">
    <property type="protein sequence ID" value="JAH83616.1"/>
    <property type="molecule type" value="Transcribed_RNA"/>
</dbReference>
<keyword evidence="1" id="KW-0812">Transmembrane</keyword>
<feature type="transmembrane region" description="Helical" evidence="1">
    <location>
        <begin position="21"/>
        <end position="44"/>
    </location>
</feature>
<protein>
    <submittedName>
        <fullName evidence="2">Uncharacterized protein</fullName>
    </submittedName>
</protein>